<comment type="caution">
    <text evidence="1">The sequence shown here is derived from an EMBL/GenBank/DDBJ whole genome shotgun (WGS) entry which is preliminary data.</text>
</comment>
<dbReference type="AlphaFoldDB" id="A0A8X6PUI5"/>
<reference evidence="1" key="1">
    <citation type="submission" date="2020-08" db="EMBL/GenBank/DDBJ databases">
        <title>Multicomponent nature underlies the extraordinary mechanical properties of spider dragline silk.</title>
        <authorList>
            <person name="Kono N."/>
            <person name="Nakamura H."/>
            <person name="Mori M."/>
            <person name="Yoshida Y."/>
            <person name="Ohtoshi R."/>
            <person name="Malay A.D."/>
            <person name="Moran D.A.P."/>
            <person name="Tomita M."/>
            <person name="Numata K."/>
            <person name="Arakawa K."/>
        </authorList>
    </citation>
    <scope>NUCLEOTIDE SEQUENCE</scope>
</reference>
<sequence length="132" mass="14895">MNSPGIQGTCRPSSPGPGILQIVSRSILNSLGLGTRSWAPSFLTYFALQTRSVWLRPLQAWLPGSSETIWRANTSTSCLAWSIRGSLWRFSHSTLHQIILSRRFYAFLRLEFYPSRPPGMLAAERYHAVLQT</sequence>
<keyword evidence="2" id="KW-1185">Reference proteome</keyword>
<protein>
    <submittedName>
        <fullName evidence="1">Uncharacterized protein</fullName>
    </submittedName>
</protein>
<gene>
    <name evidence="1" type="ORF">NPIL_638171</name>
</gene>
<evidence type="ECO:0000313" key="2">
    <source>
        <dbReference type="Proteomes" id="UP000887013"/>
    </source>
</evidence>
<name>A0A8X6PUI5_NEPPI</name>
<organism evidence="1 2">
    <name type="scientific">Nephila pilipes</name>
    <name type="common">Giant wood spider</name>
    <name type="synonym">Nephila maculata</name>
    <dbReference type="NCBI Taxonomy" id="299642"/>
    <lineage>
        <taxon>Eukaryota</taxon>
        <taxon>Metazoa</taxon>
        <taxon>Ecdysozoa</taxon>
        <taxon>Arthropoda</taxon>
        <taxon>Chelicerata</taxon>
        <taxon>Arachnida</taxon>
        <taxon>Araneae</taxon>
        <taxon>Araneomorphae</taxon>
        <taxon>Entelegynae</taxon>
        <taxon>Araneoidea</taxon>
        <taxon>Nephilidae</taxon>
        <taxon>Nephila</taxon>
    </lineage>
</organism>
<dbReference type="EMBL" id="BMAW01023824">
    <property type="protein sequence ID" value="GFT84762.1"/>
    <property type="molecule type" value="Genomic_DNA"/>
</dbReference>
<proteinExistence type="predicted"/>
<accession>A0A8X6PUI5</accession>
<dbReference type="Proteomes" id="UP000887013">
    <property type="component" value="Unassembled WGS sequence"/>
</dbReference>
<evidence type="ECO:0000313" key="1">
    <source>
        <dbReference type="EMBL" id="GFT84762.1"/>
    </source>
</evidence>